<name>A0ABN3SG60_9ACTN</name>
<evidence type="ECO:0000313" key="3">
    <source>
        <dbReference type="Proteomes" id="UP001501666"/>
    </source>
</evidence>
<organism evidence="2 3">
    <name type="scientific">Nonomuraea recticatena</name>
    <dbReference type="NCBI Taxonomy" id="46178"/>
    <lineage>
        <taxon>Bacteria</taxon>
        <taxon>Bacillati</taxon>
        <taxon>Actinomycetota</taxon>
        <taxon>Actinomycetes</taxon>
        <taxon>Streptosporangiales</taxon>
        <taxon>Streptosporangiaceae</taxon>
        <taxon>Nonomuraea</taxon>
    </lineage>
</organism>
<evidence type="ECO:0008006" key="4">
    <source>
        <dbReference type="Google" id="ProtNLM"/>
    </source>
</evidence>
<proteinExistence type="predicted"/>
<keyword evidence="1" id="KW-0732">Signal</keyword>
<feature type="signal peptide" evidence="1">
    <location>
        <begin position="1"/>
        <end position="30"/>
    </location>
</feature>
<protein>
    <recommendedName>
        <fullName evidence="4">Secreted protein</fullName>
    </recommendedName>
</protein>
<feature type="chain" id="PRO_5047278234" description="Secreted protein" evidence="1">
    <location>
        <begin position="31"/>
        <end position="157"/>
    </location>
</feature>
<accession>A0ABN3SG60</accession>
<evidence type="ECO:0000313" key="2">
    <source>
        <dbReference type="EMBL" id="GAA2675101.1"/>
    </source>
</evidence>
<reference evidence="2 3" key="1">
    <citation type="journal article" date="2019" name="Int. J. Syst. Evol. Microbiol.">
        <title>The Global Catalogue of Microorganisms (GCM) 10K type strain sequencing project: providing services to taxonomists for standard genome sequencing and annotation.</title>
        <authorList>
            <consortium name="The Broad Institute Genomics Platform"/>
            <consortium name="The Broad Institute Genome Sequencing Center for Infectious Disease"/>
            <person name="Wu L."/>
            <person name="Ma J."/>
        </authorList>
    </citation>
    <scope>NUCLEOTIDE SEQUENCE [LARGE SCALE GENOMIC DNA]</scope>
    <source>
        <strain evidence="2 3">JCM 6835</strain>
    </source>
</reference>
<keyword evidence="3" id="KW-1185">Reference proteome</keyword>
<gene>
    <name evidence="2" type="ORF">GCM10010412_056590</name>
</gene>
<comment type="caution">
    <text evidence="2">The sequence shown here is derived from an EMBL/GenBank/DDBJ whole genome shotgun (WGS) entry which is preliminary data.</text>
</comment>
<sequence length="157" mass="17697">MRVTGILRKTAIFGALGVALSIMPTAGVSASATSASGQRELNDSCVEWDDYEGQVRVFYTPNGYADVVDEIKYWLGTKNNRDLGKKSNVRLRIRESLADRPDKTLWEWNSGDNVKPGWHKEKTWRQVEYKKRWHVDAKFVFDVGGIDPKCTATTGKA</sequence>
<dbReference type="EMBL" id="BAAATE010000016">
    <property type="protein sequence ID" value="GAA2675101.1"/>
    <property type="molecule type" value="Genomic_DNA"/>
</dbReference>
<dbReference type="Proteomes" id="UP001501666">
    <property type="component" value="Unassembled WGS sequence"/>
</dbReference>
<evidence type="ECO:0000256" key="1">
    <source>
        <dbReference type="SAM" id="SignalP"/>
    </source>
</evidence>